<dbReference type="EMBL" id="CAJPIZ010016296">
    <property type="protein sequence ID" value="CAG2115643.1"/>
    <property type="molecule type" value="Genomic_DNA"/>
</dbReference>
<dbReference type="Proteomes" id="UP000759131">
    <property type="component" value="Unassembled WGS sequence"/>
</dbReference>
<dbReference type="OrthoDB" id="6480929at2759"/>
<reference evidence="2" key="1">
    <citation type="submission" date="2020-11" db="EMBL/GenBank/DDBJ databases">
        <authorList>
            <person name="Tran Van P."/>
        </authorList>
    </citation>
    <scope>NUCLEOTIDE SEQUENCE</scope>
</reference>
<dbReference type="GO" id="GO:0016746">
    <property type="term" value="F:acyltransferase activity"/>
    <property type="evidence" value="ECO:0007669"/>
    <property type="project" value="TreeGrafter"/>
</dbReference>
<dbReference type="PANTHER" id="PTHR10983">
    <property type="entry name" value="1-ACYLGLYCEROL-3-PHOSPHATE ACYLTRANSFERASE-RELATED"/>
    <property type="match status" value="1"/>
</dbReference>
<gene>
    <name evidence="2" type="ORF">OSB1V03_LOCUS15604</name>
</gene>
<evidence type="ECO:0000313" key="3">
    <source>
        <dbReference type="Proteomes" id="UP000759131"/>
    </source>
</evidence>
<evidence type="ECO:0008006" key="4">
    <source>
        <dbReference type="Google" id="ProtNLM"/>
    </source>
</evidence>
<dbReference type="AlphaFoldDB" id="A0A7R9Q8A8"/>
<dbReference type="PANTHER" id="PTHR10983:SF73">
    <property type="entry name" value="1-ACYL-SN-GLYCEROL-3-PHOSPHATE ACYLTRANSFERASE EPSILON"/>
    <property type="match status" value="1"/>
</dbReference>
<evidence type="ECO:0000256" key="1">
    <source>
        <dbReference type="SAM" id="MobiDB-lite"/>
    </source>
</evidence>
<evidence type="ECO:0000313" key="2">
    <source>
        <dbReference type="EMBL" id="CAD7635213.1"/>
    </source>
</evidence>
<organism evidence="2">
    <name type="scientific">Medioppia subpectinata</name>
    <dbReference type="NCBI Taxonomy" id="1979941"/>
    <lineage>
        <taxon>Eukaryota</taxon>
        <taxon>Metazoa</taxon>
        <taxon>Ecdysozoa</taxon>
        <taxon>Arthropoda</taxon>
        <taxon>Chelicerata</taxon>
        <taxon>Arachnida</taxon>
        <taxon>Acari</taxon>
        <taxon>Acariformes</taxon>
        <taxon>Sarcoptiformes</taxon>
        <taxon>Oribatida</taxon>
        <taxon>Brachypylina</taxon>
        <taxon>Oppioidea</taxon>
        <taxon>Oppiidae</taxon>
        <taxon>Medioppia</taxon>
    </lineage>
</organism>
<dbReference type="EMBL" id="OC870871">
    <property type="protein sequence ID" value="CAD7635213.1"/>
    <property type="molecule type" value="Genomic_DNA"/>
</dbReference>
<feature type="region of interest" description="Disordered" evidence="1">
    <location>
        <begin position="138"/>
        <end position="181"/>
    </location>
</feature>
<feature type="compositionally biased region" description="Gly residues" evidence="1">
    <location>
        <begin position="170"/>
        <end position="181"/>
    </location>
</feature>
<protein>
    <recommendedName>
        <fullName evidence="4">Phospholipid/glycerol acyltransferase domain-containing protein</fullName>
    </recommendedName>
</protein>
<keyword evidence="3" id="KW-1185">Reference proteome</keyword>
<name>A0A7R9Q8A8_9ACAR</name>
<dbReference type="GO" id="GO:0005739">
    <property type="term" value="C:mitochondrion"/>
    <property type="evidence" value="ECO:0007669"/>
    <property type="project" value="TreeGrafter"/>
</dbReference>
<accession>A0A7R9Q8A8</accession>
<proteinExistence type="predicted"/>
<sequence>MLFYIDFYAKTKIRVYGDFEKVAKSTPDNILGLCNHQCAVDFVNVEYLVTKLGKLGAIRHVTKDPFQFIPIIGYTFFMHLCIYVKSGKGDKFDAKHTNKTLDYIKNNDIPQKSVQTGRTRVRVPGDISVEEDSISDRELSSIKAGRASTEEFVPGANKDRKSTIPDPVGNGSGGGGHTTED</sequence>
<dbReference type="SUPFAM" id="SSF69593">
    <property type="entry name" value="Glycerol-3-phosphate (1)-acyltransferase"/>
    <property type="match status" value="1"/>
</dbReference>
<dbReference type="GO" id="GO:0036149">
    <property type="term" value="P:phosphatidylinositol acyl-chain remodeling"/>
    <property type="evidence" value="ECO:0007669"/>
    <property type="project" value="TreeGrafter"/>
</dbReference>
<dbReference type="GO" id="GO:0005783">
    <property type="term" value="C:endoplasmic reticulum"/>
    <property type="evidence" value="ECO:0007669"/>
    <property type="project" value="TreeGrafter"/>
</dbReference>